<dbReference type="RefSeq" id="WP_018374199.1">
    <property type="nucleotide sequence ID" value="NZ_LT906439.1"/>
</dbReference>
<keyword evidence="2" id="KW-1185">Reference proteome</keyword>
<gene>
    <name evidence="1" type="ORF">SAMEA4412692_02222</name>
</gene>
<dbReference type="STRING" id="1123308.GCA_000380085_01665"/>
<proteinExistence type="predicted"/>
<organism evidence="1 2">
    <name type="scientific">Streptococcus merionis</name>
    <dbReference type="NCBI Taxonomy" id="400065"/>
    <lineage>
        <taxon>Bacteria</taxon>
        <taxon>Bacillati</taxon>
        <taxon>Bacillota</taxon>
        <taxon>Bacilli</taxon>
        <taxon>Lactobacillales</taxon>
        <taxon>Streptococcaceae</taxon>
        <taxon>Streptococcus</taxon>
    </lineage>
</organism>
<evidence type="ECO:0000313" key="2">
    <source>
        <dbReference type="Proteomes" id="UP000215185"/>
    </source>
</evidence>
<name>A0A239T0B8_9STRE</name>
<evidence type="ECO:0000313" key="1">
    <source>
        <dbReference type="EMBL" id="SNU91225.1"/>
    </source>
</evidence>
<protein>
    <submittedName>
        <fullName evidence="1">Uncharacterized protein</fullName>
    </submittedName>
</protein>
<reference evidence="1 2" key="1">
    <citation type="submission" date="2017-06" db="EMBL/GenBank/DDBJ databases">
        <authorList>
            <consortium name="Pathogen Informatics"/>
        </authorList>
    </citation>
    <scope>NUCLEOTIDE SEQUENCE [LARGE SCALE GENOMIC DNA]</scope>
    <source>
        <strain evidence="1 2">NCTC13788</strain>
    </source>
</reference>
<sequence>MAIFGNDASNKIDISPLFETHLTEQTFTLENGTKIFYLSKSLLRIQTLNRHGQVKHEEIIVLKQLNAYAITKNILYFKLANGSDSLMLGSEMLNFAPEDIPTIARLRQALDKALSDL</sequence>
<dbReference type="KEGG" id="smen:SAMEA4412692_2222"/>
<dbReference type="EMBL" id="LT906439">
    <property type="protein sequence ID" value="SNU91225.1"/>
    <property type="molecule type" value="Genomic_DNA"/>
</dbReference>
<dbReference type="Proteomes" id="UP000215185">
    <property type="component" value="Chromosome 1"/>
</dbReference>
<dbReference type="AlphaFoldDB" id="A0A239T0B8"/>
<accession>A0A239T0B8</accession>